<dbReference type="GO" id="GO:1990523">
    <property type="term" value="P:bone regeneration"/>
    <property type="evidence" value="ECO:0007669"/>
    <property type="project" value="Ensembl"/>
</dbReference>
<comment type="subcellular location">
    <subcellularLocation>
        <location evidence="1">Nucleus</location>
    </subcellularLocation>
</comment>
<keyword evidence="8" id="KW-0131">Cell cycle</keyword>
<dbReference type="GeneTree" id="ENSGT00940000158598"/>
<dbReference type="Ensembl" id="ENSMMDT00005036876.1">
    <property type="protein sequence ID" value="ENSMMDP00005036090.1"/>
    <property type="gene ID" value="ENSMMDG00005016925.1"/>
</dbReference>
<dbReference type="Pfam" id="PF13878">
    <property type="entry name" value="zf-C2H2_3"/>
    <property type="match status" value="1"/>
</dbReference>
<comment type="similarity">
    <text evidence="2">Belongs to the acetyltransferase family. ECO subfamily.</text>
</comment>
<feature type="domain" description="N-acetyltransferase ESCO acetyl-transferase" evidence="13">
    <location>
        <begin position="598"/>
        <end position="666"/>
    </location>
</feature>
<dbReference type="Pfam" id="PF13880">
    <property type="entry name" value="Acetyltransf_13"/>
    <property type="match status" value="1"/>
</dbReference>
<feature type="compositionally biased region" description="Pro residues" evidence="11">
    <location>
        <begin position="115"/>
        <end position="124"/>
    </location>
</feature>
<evidence type="ECO:0000256" key="7">
    <source>
        <dbReference type="ARBA" id="ARBA00023242"/>
    </source>
</evidence>
<dbReference type="GO" id="GO:0000278">
    <property type="term" value="P:mitotic cell cycle"/>
    <property type="evidence" value="ECO:0007669"/>
    <property type="project" value="Ensembl"/>
</dbReference>
<dbReference type="Proteomes" id="UP000472263">
    <property type="component" value="Chromosome 24"/>
</dbReference>
<dbReference type="PANTHER" id="PTHR45884">
    <property type="entry name" value="N-ACETYLTRANSFERASE ECO"/>
    <property type="match status" value="1"/>
</dbReference>
<keyword evidence="3" id="KW-0808">Transferase</keyword>
<feature type="compositionally biased region" description="Basic and acidic residues" evidence="11">
    <location>
        <begin position="245"/>
        <end position="258"/>
    </location>
</feature>
<dbReference type="PANTHER" id="PTHR45884:SF3">
    <property type="entry name" value="N-ACETYLTRANSFERASE ESCO2"/>
    <property type="match status" value="1"/>
</dbReference>
<keyword evidence="4" id="KW-0479">Metal-binding</keyword>
<dbReference type="RefSeq" id="XP_029903468.1">
    <property type="nucleotide sequence ID" value="XM_030047608.1"/>
</dbReference>
<reference evidence="14" key="1">
    <citation type="submission" date="2019-06" db="EMBL/GenBank/DDBJ databases">
        <authorList>
            <consortium name="Wellcome Sanger Institute Data Sharing"/>
        </authorList>
    </citation>
    <scope>NUCLEOTIDE SEQUENCE [LARGE SCALE GENOMIC DNA]</scope>
</reference>
<keyword evidence="7" id="KW-0539">Nucleus</keyword>
<dbReference type="InterPro" id="IPR028005">
    <property type="entry name" value="AcTrfase_ESCO_Znf_dom"/>
</dbReference>
<dbReference type="GO" id="GO:0031101">
    <property type="term" value="P:fin regeneration"/>
    <property type="evidence" value="ECO:0007669"/>
    <property type="project" value="Ensembl"/>
</dbReference>
<evidence type="ECO:0000256" key="11">
    <source>
        <dbReference type="SAM" id="MobiDB-lite"/>
    </source>
</evidence>
<feature type="compositionally biased region" description="Basic residues" evidence="11">
    <location>
        <begin position="130"/>
        <end position="145"/>
    </location>
</feature>
<gene>
    <name evidence="14" type="primary">ESCO2</name>
    <name evidence="14" type="synonym">esco2</name>
</gene>
<feature type="compositionally biased region" description="Basic residues" evidence="11">
    <location>
        <begin position="1"/>
        <end position="11"/>
    </location>
</feature>
<sequence length="670" mass="74147">MMPNTTRKRKLSSLDPDSHPAKRGVLGETSPVKRSPRKPRQAWRSPARRKLATRLEKETCPSPKKSTSRLAGSPAKSPRKSSPVKPVTVPGSFYSKRKALYLTPLERKMLKESRPPPAPLPSLPPSQGKQAKKTTKVVGGRKPRKTATAFDHGLKKDLKAHTASPRTITLTRPSNSGDAKPASTSNATTSAKPAEPKKGITITFSSLKPKPKIFVGAAFFGTGKKPTSMYKKSTPKTRLAPAQGKSKDALQEAKREKSQPPPVKSQQQEETQRATQQNQGGEEKPRTEQRARFDPSDWMDPEFDQPETPQPFRSPKVLAEKYGLTKELKIVLTRSPTLSPASTTLTVNTQNDSLTEDGCEPVLDLSDISPSGAASSPPKESAAVYPIFGSASKRLQKKTALRPPVSCSTPSGLVATLQPNSSAAKERSVRRKKEKPDDDQLIIDAGQKQFGATTCSSCGMVYSADNPEDNFQHTQFHQRFLDSIRFVGWKKERVVAEFWDGKIILVLPDDPKYALKKAEDVRCVADNELGFQQVTLSCPKQAKTFLFINTERMVVGCLIAEHIRQAYRVLEQPDGQKQLNRENFLEPQRAWCCSTVPEKALCGISRIWVFSLARRQGIATRMLDTVRSTFMYGSHLTKEEIAFSDPTPDGKLFATKYCNTPAFLVYNFIA</sequence>
<evidence type="ECO:0000313" key="15">
    <source>
        <dbReference type="Proteomes" id="UP000472263"/>
    </source>
</evidence>
<dbReference type="FunCoup" id="A0A667YZJ6">
    <property type="interactions" value="271"/>
</dbReference>
<feature type="region of interest" description="Disordered" evidence="11">
    <location>
        <begin position="419"/>
        <end position="438"/>
    </location>
</feature>
<dbReference type="GO" id="GO:0007064">
    <property type="term" value="P:mitotic sister chromatid cohesion"/>
    <property type="evidence" value="ECO:0007669"/>
    <property type="project" value="TreeGrafter"/>
</dbReference>
<evidence type="ECO:0000256" key="3">
    <source>
        <dbReference type="ARBA" id="ARBA00022679"/>
    </source>
</evidence>
<organism evidence="14 15">
    <name type="scientific">Myripristis murdjan</name>
    <name type="common">pinecone soldierfish</name>
    <dbReference type="NCBI Taxonomy" id="586833"/>
    <lineage>
        <taxon>Eukaryota</taxon>
        <taxon>Metazoa</taxon>
        <taxon>Chordata</taxon>
        <taxon>Craniata</taxon>
        <taxon>Vertebrata</taxon>
        <taxon>Euteleostomi</taxon>
        <taxon>Actinopterygii</taxon>
        <taxon>Neopterygii</taxon>
        <taxon>Teleostei</taxon>
        <taxon>Neoteleostei</taxon>
        <taxon>Acanthomorphata</taxon>
        <taxon>Holocentriformes</taxon>
        <taxon>Holocentridae</taxon>
        <taxon>Myripristis</taxon>
    </lineage>
</organism>
<feature type="compositionally biased region" description="Basic and acidic residues" evidence="11">
    <location>
        <begin position="105"/>
        <end position="114"/>
    </location>
</feature>
<feature type="region of interest" description="Disordered" evidence="11">
    <location>
        <begin position="1"/>
        <end position="203"/>
    </location>
</feature>
<evidence type="ECO:0000256" key="9">
    <source>
        <dbReference type="ARBA" id="ARBA00023315"/>
    </source>
</evidence>
<feature type="domain" description="N-acetyltransferase ESCO zinc-finger" evidence="12">
    <location>
        <begin position="440"/>
        <end position="479"/>
    </location>
</feature>
<feature type="region of interest" description="Disordered" evidence="11">
    <location>
        <begin position="218"/>
        <end position="315"/>
    </location>
</feature>
<dbReference type="CTD" id="157570"/>
<evidence type="ECO:0000259" key="13">
    <source>
        <dbReference type="Pfam" id="PF13880"/>
    </source>
</evidence>
<keyword evidence="15" id="KW-1185">Reference proteome</keyword>
<proteinExistence type="inferred from homology"/>
<feature type="compositionally biased region" description="Basic residues" evidence="11">
    <location>
        <begin position="34"/>
        <end position="52"/>
    </location>
</feature>
<protein>
    <submittedName>
        <fullName evidence="14">Establishment of sister chromatid cohesion N-acetyltransferase 2</fullName>
    </submittedName>
</protein>
<reference evidence="14" key="2">
    <citation type="submission" date="2025-08" db="UniProtKB">
        <authorList>
            <consortium name="Ensembl"/>
        </authorList>
    </citation>
    <scope>IDENTIFICATION</scope>
</reference>
<evidence type="ECO:0000256" key="5">
    <source>
        <dbReference type="ARBA" id="ARBA00022771"/>
    </source>
</evidence>
<evidence type="ECO:0000256" key="10">
    <source>
        <dbReference type="ARBA" id="ARBA00047902"/>
    </source>
</evidence>
<evidence type="ECO:0000256" key="2">
    <source>
        <dbReference type="ARBA" id="ARBA00005816"/>
    </source>
</evidence>
<feature type="compositionally biased region" description="Polar residues" evidence="11">
    <location>
        <begin position="164"/>
        <end position="191"/>
    </location>
</feature>
<dbReference type="GO" id="GO:0005634">
    <property type="term" value="C:nucleus"/>
    <property type="evidence" value="ECO:0007669"/>
    <property type="project" value="UniProtKB-SubCell"/>
</dbReference>
<feature type="compositionally biased region" description="Low complexity" evidence="11">
    <location>
        <begin position="264"/>
        <end position="279"/>
    </location>
</feature>
<keyword evidence="9" id="KW-0012">Acyltransferase</keyword>
<name>A0A667YZJ6_9TELE</name>
<reference evidence="14" key="3">
    <citation type="submission" date="2025-09" db="UniProtKB">
        <authorList>
            <consortium name="Ensembl"/>
        </authorList>
    </citation>
    <scope>IDENTIFICATION</scope>
</reference>
<dbReference type="GO" id="GO:0007507">
    <property type="term" value="P:heart development"/>
    <property type="evidence" value="ECO:0007669"/>
    <property type="project" value="Ensembl"/>
</dbReference>
<comment type="catalytic activity">
    <reaction evidence="10">
        <text>L-lysyl-[protein] + acetyl-CoA = N(6)-acetyl-L-lysyl-[protein] + CoA + H(+)</text>
        <dbReference type="Rhea" id="RHEA:45948"/>
        <dbReference type="Rhea" id="RHEA-COMP:9752"/>
        <dbReference type="Rhea" id="RHEA-COMP:10731"/>
        <dbReference type="ChEBI" id="CHEBI:15378"/>
        <dbReference type="ChEBI" id="CHEBI:29969"/>
        <dbReference type="ChEBI" id="CHEBI:57287"/>
        <dbReference type="ChEBI" id="CHEBI:57288"/>
        <dbReference type="ChEBI" id="CHEBI:61930"/>
    </reaction>
</comment>
<accession>A0A667YZJ6</accession>
<keyword evidence="6" id="KW-0862">Zinc</keyword>
<dbReference type="OrthoDB" id="428854at2759"/>
<evidence type="ECO:0000313" key="14">
    <source>
        <dbReference type="Ensembl" id="ENSMMDP00005036090.1"/>
    </source>
</evidence>
<dbReference type="InterPro" id="IPR028009">
    <property type="entry name" value="ESCO_Acetyltransf_dom"/>
</dbReference>
<dbReference type="AlphaFoldDB" id="A0A667YZJ6"/>
<dbReference type="GO" id="GO:0061733">
    <property type="term" value="F:protein-lysine-acetyltransferase activity"/>
    <property type="evidence" value="ECO:0007669"/>
    <property type="project" value="TreeGrafter"/>
</dbReference>
<evidence type="ECO:0000256" key="1">
    <source>
        <dbReference type="ARBA" id="ARBA00004123"/>
    </source>
</evidence>
<dbReference type="GO" id="GO:0000785">
    <property type="term" value="C:chromatin"/>
    <property type="evidence" value="ECO:0007669"/>
    <property type="project" value="TreeGrafter"/>
</dbReference>
<evidence type="ECO:0000256" key="4">
    <source>
        <dbReference type="ARBA" id="ARBA00022723"/>
    </source>
</evidence>
<evidence type="ECO:0000256" key="8">
    <source>
        <dbReference type="ARBA" id="ARBA00023306"/>
    </source>
</evidence>
<feature type="compositionally biased region" description="Basic and acidic residues" evidence="11">
    <location>
        <begin position="281"/>
        <end position="295"/>
    </location>
</feature>
<dbReference type="GeneID" id="115356438"/>
<dbReference type="InParanoid" id="A0A667YZJ6"/>
<dbReference type="GO" id="GO:0008270">
    <property type="term" value="F:zinc ion binding"/>
    <property type="evidence" value="ECO:0007669"/>
    <property type="project" value="UniProtKB-KW"/>
</dbReference>
<evidence type="ECO:0000256" key="6">
    <source>
        <dbReference type="ARBA" id="ARBA00022833"/>
    </source>
</evidence>
<keyword evidence="5" id="KW-0863">Zinc-finger</keyword>
<evidence type="ECO:0000259" key="12">
    <source>
        <dbReference type="Pfam" id="PF13878"/>
    </source>
</evidence>